<evidence type="ECO:0000256" key="1">
    <source>
        <dbReference type="SAM" id="Phobius"/>
    </source>
</evidence>
<gene>
    <name evidence="2" type="ORF">GCM10010979_19160</name>
</gene>
<feature type="transmembrane region" description="Helical" evidence="1">
    <location>
        <begin position="26"/>
        <end position="43"/>
    </location>
</feature>
<keyword evidence="1" id="KW-0472">Membrane</keyword>
<name>A0A916SKG2_9MICO</name>
<organism evidence="2 3">
    <name type="scientific">Conyzicola nivalis</name>
    <dbReference type="NCBI Taxonomy" id="1477021"/>
    <lineage>
        <taxon>Bacteria</taxon>
        <taxon>Bacillati</taxon>
        <taxon>Actinomycetota</taxon>
        <taxon>Actinomycetes</taxon>
        <taxon>Micrococcales</taxon>
        <taxon>Microbacteriaceae</taxon>
        <taxon>Conyzicola</taxon>
    </lineage>
</organism>
<dbReference type="RefSeq" id="WP_188510399.1">
    <property type="nucleotide sequence ID" value="NZ_BMGB01000001.1"/>
</dbReference>
<feature type="transmembrane region" description="Helical" evidence="1">
    <location>
        <begin position="49"/>
        <end position="70"/>
    </location>
</feature>
<reference evidence="2" key="1">
    <citation type="journal article" date="2014" name="Int. J. Syst. Evol. Microbiol.">
        <title>Complete genome sequence of Corynebacterium casei LMG S-19264T (=DSM 44701T), isolated from a smear-ripened cheese.</title>
        <authorList>
            <consortium name="US DOE Joint Genome Institute (JGI-PGF)"/>
            <person name="Walter F."/>
            <person name="Albersmeier A."/>
            <person name="Kalinowski J."/>
            <person name="Ruckert C."/>
        </authorList>
    </citation>
    <scope>NUCLEOTIDE SEQUENCE</scope>
    <source>
        <strain evidence="2">CGMCC 1.12813</strain>
    </source>
</reference>
<accession>A0A916SKG2</accession>
<protein>
    <submittedName>
        <fullName evidence="2">Uncharacterized protein</fullName>
    </submittedName>
</protein>
<dbReference type="Proteomes" id="UP000606922">
    <property type="component" value="Unassembled WGS sequence"/>
</dbReference>
<evidence type="ECO:0000313" key="2">
    <source>
        <dbReference type="EMBL" id="GGB04626.1"/>
    </source>
</evidence>
<dbReference type="EMBL" id="BMGB01000001">
    <property type="protein sequence ID" value="GGB04626.1"/>
    <property type="molecule type" value="Genomic_DNA"/>
</dbReference>
<keyword evidence="3" id="KW-1185">Reference proteome</keyword>
<keyword evidence="1" id="KW-1133">Transmembrane helix</keyword>
<reference evidence="2" key="2">
    <citation type="submission" date="2020-09" db="EMBL/GenBank/DDBJ databases">
        <authorList>
            <person name="Sun Q."/>
            <person name="Zhou Y."/>
        </authorList>
    </citation>
    <scope>NUCLEOTIDE SEQUENCE</scope>
    <source>
        <strain evidence="2">CGMCC 1.12813</strain>
    </source>
</reference>
<proteinExistence type="predicted"/>
<sequence length="91" mass="9911">MSNTPNNGRVARFSTETKAAFKTTEFIAYVVILIAMFIASAVVDNGDDGQGFGASSVWLYATLLTIGYMISRGLAKSGSREHYDADHDSRR</sequence>
<evidence type="ECO:0000313" key="3">
    <source>
        <dbReference type="Proteomes" id="UP000606922"/>
    </source>
</evidence>
<keyword evidence="1" id="KW-0812">Transmembrane</keyword>
<comment type="caution">
    <text evidence="2">The sequence shown here is derived from an EMBL/GenBank/DDBJ whole genome shotgun (WGS) entry which is preliminary data.</text>
</comment>
<dbReference type="AlphaFoldDB" id="A0A916SKG2"/>